<evidence type="ECO:0000313" key="2">
    <source>
        <dbReference type="EMBL" id="MBB4710220.1"/>
    </source>
</evidence>
<keyword evidence="1" id="KW-0732">Signal</keyword>
<dbReference type="Proteomes" id="UP000565089">
    <property type="component" value="Unassembled WGS sequence"/>
</dbReference>
<organism evidence="2 3">
    <name type="scientific">Streptomyces luteogriseus</name>
    <dbReference type="NCBI Taxonomy" id="68233"/>
    <lineage>
        <taxon>Bacteria</taxon>
        <taxon>Bacillati</taxon>
        <taxon>Actinomycetota</taxon>
        <taxon>Actinomycetes</taxon>
        <taxon>Kitasatosporales</taxon>
        <taxon>Streptomycetaceae</taxon>
        <taxon>Streptomyces</taxon>
    </lineage>
</organism>
<feature type="chain" id="PRO_5031012195" evidence="1">
    <location>
        <begin position="36"/>
        <end position="70"/>
    </location>
</feature>
<evidence type="ECO:0000256" key="1">
    <source>
        <dbReference type="SAM" id="SignalP"/>
    </source>
</evidence>
<dbReference type="RefSeq" id="WP_184906811.1">
    <property type="nucleotide sequence ID" value="NZ_JACHMS010000001.1"/>
</dbReference>
<proteinExistence type="predicted"/>
<evidence type="ECO:0000313" key="3">
    <source>
        <dbReference type="Proteomes" id="UP000565089"/>
    </source>
</evidence>
<gene>
    <name evidence="2" type="ORF">BJ965_000102</name>
</gene>
<feature type="signal peptide" evidence="1">
    <location>
        <begin position="1"/>
        <end position="35"/>
    </location>
</feature>
<dbReference type="AlphaFoldDB" id="A0A7W7DI95"/>
<protein>
    <submittedName>
        <fullName evidence="2">Uncharacterized protein</fullName>
    </submittedName>
</protein>
<name>A0A7W7DI95_9ACTN</name>
<dbReference type="EMBL" id="JACHMS010000001">
    <property type="protein sequence ID" value="MBB4710220.1"/>
    <property type="molecule type" value="Genomic_DNA"/>
</dbReference>
<sequence>MTPDQHTLRHVLKILMRTAAIAALALAPMAVPSSASSTPNVVRAEIDCPSGYVHGATVAPGDGTASCAVP</sequence>
<accession>A0A7W7DI95</accession>
<reference evidence="2 3" key="1">
    <citation type="submission" date="2020-08" db="EMBL/GenBank/DDBJ databases">
        <title>Sequencing the genomes of 1000 actinobacteria strains.</title>
        <authorList>
            <person name="Klenk H.-P."/>
        </authorList>
    </citation>
    <scope>NUCLEOTIDE SEQUENCE [LARGE SCALE GENOMIC DNA]</scope>
    <source>
        <strain evidence="2 3">DSM 40483</strain>
    </source>
</reference>
<dbReference type="GeneID" id="95792186"/>
<comment type="caution">
    <text evidence="2">The sequence shown here is derived from an EMBL/GenBank/DDBJ whole genome shotgun (WGS) entry which is preliminary data.</text>
</comment>
<keyword evidence="3" id="KW-1185">Reference proteome</keyword>